<gene>
    <name evidence="3" type="ORF">ACFQ21_26630</name>
</gene>
<feature type="signal peptide" evidence="1">
    <location>
        <begin position="1"/>
        <end position="19"/>
    </location>
</feature>
<dbReference type="InterPro" id="IPR024311">
    <property type="entry name" value="Lipocalin-like"/>
</dbReference>
<sequence>MKRLLPLVLLIGSITVLHAQQKDKASNADKKASASKKSSTHKLVGTWTLVLVDNILPDGSRVELYGPSPQGILMFDARGNYSLQILRANRAKFAANDKGQGTPEEYKAAVQGSNTHFGKYTVDETTGTITFYIEHASYPNWEGTEQKRLFTISNDELKYTVPTPTTGAGATGEVVWKRIQ</sequence>
<comment type="caution">
    <text evidence="3">The sequence shown here is derived from an EMBL/GenBank/DDBJ whole genome shotgun (WGS) entry which is preliminary data.</text>
</comment>
<protein>
    <submittedName>
        <fullName evidence="3">Lipocalin-like domain-containing protein</fullName>
    </submittedName>
</protein>
<dbReference type="Proteomes" id="UP001597112">
    <property type="component" value="Unassembled WGS sequence"/>
</dbReference>
<dbReference type="RefSeq" id="WP_377584835.1">
    <property type="nucleotide sequence ID" value="NZ_JBHTKA010000014.1"/>
</dbReference>
<dbReference type="Pfam" id="PF13924">
    <property type="entry name" value="Lipocalin_5"/>
    <property type="match status" value="1"/>
</dbReference>
<feature type="chain" id="PRO_5045929259" evidence="1">
    <location>
        <begin position="20"/>
        <end position="180"/>
    </location>
</feature>
<reference evidence="4" key="1">
    <citation type="journal article" date="2019" name="Int. J. Syst. Evol. Microbiol.">
        <title>The Global Catalogue of Microorganisms (GCM) 10K type strain sequencing project: providing services to taxonomists for standard genome sequencing and annotation.</title>
        <authorList>
            <consortium name="The Broad Institute Genomics Platform"/>
            <consortium name="The Broad Institute Genome Sequencing Center for Infectious Disease"/>
            <person name="Wu L."/>
            <person name="Ma J."/>
        </authorList>
    </citation>
    <scope>NUCLEOTIDE SEQUENCE [LARGE SCALE GENOMIC DNA]</scope>
    <source>
        <strain evidence="4">CCUG 58938</strain>
    </source>
</reference>
<evidence type="ECO:0000313" key="3">
    <source>
        <dbReference type="EMBL" id="MFD1002932.1"/>
    </source>
</evidence>
<evidence type="ECO:0000256" key="1">
    <source>
        <dbReference type="SAM" id="SignalP"/>
    </source>
</evidence>
<feature type="domain" description="Lipocalin-like" evidence="2">
    <location>
        <begin position="44"/>
        <end position="179"/>
    </location>
</feature>
<proteinExistence type="predicted"/>
<evidence type="ECO:0000259" key="2">
    <source>
        <dbReference type="Pfam" id="PF13924"/>
    </source>
</evidence>
<organism evidence="3 4">
    <name type="scientific">Ohtaekwangia kribbensis</name>
    <dbReference type="NCBI Taxonomy" id="688913"/>
    <lineage>
        <taxon>Bacteria</taxon>
        <taxon>Pseudomonadati</taxon>
        <taxon>Bacteroidota</taxon>
        <taxon>Cytophagia</taxon>
        <taxon>Cytophagales</taxon>
        <taxon>Fulvivirgaceae</taxon>
        <taxon>Ohtaekwangia</taxon>
    </lineage>
</organism>
<accession>A0ABW3KA62</accession>
<dbReference type="EMBL" id="JBHTKA010000014">
    <property type="protein sequence ID" value="MFD1002932.1"/>
    <property type="molecule type" value="Genomic_DNA"/>
</dbReference>
<name>A0ABW3KA62_9BACT</name>
<keyword evidence="1" id="KW-0732">Signal</keyword>
<evidence type="ECO:0000313" key="4">
    <source>
        <dbReference type="Proteomes" id="UP001597112"/>
    </source>
</evidence>
<keyword evidence="4" id="KW-1185">Reference proteome</keyword>